<evidence type="ECO:0000256" key="1">
    <source>
        <dbReference type="ARBA" id="ARBA00001164"/>
    </source>
</evidence>
<proteinExistence type="inferred from homology"/>
<dbReference type="InterPro" id="IPR011060">
    <property type="entry name" value="RibuloseP-bd_barrel"/>
</dbReference>
<dbReference type="Pfam" id="PF00697">
    <property type="entry name" value="PRAI"/>
    <property type="match status" value="1"/>
</dbReference>
<organism evidence="11 12">
    <name type="scientific">Oceanipulchritudo coccoides</name>
    <dbReference type="NCBI Taxonomy" id="2706888"/>
    <lineage>
        <taxon>Bacteria</taxon>
        <taxon>Pseudomonadati</taxon>
        <taxon>Verrucomicrobiota</taxon>
        <taxon>Opitutia</taxon>
        <taxon>Puniceicoccales</taxon>
        <taxon>Oceanipulchritudinaceae</taxon>
        <taxon>Oceanipulchritudo</taxon>
    </lineage>
</organism>
<name>A0A6B2LYR5_9BACT</name>
<dbReference type="SUPFAM" id="SSF51366">
    <property type="entry name" value="Ribulose-phoshate binding barrel"/>
    <property type="match status" value="1"/>
</dbReference>
<evidence type="ECO:0000256" key="5">
    <source>
        <dbReference type="ARBA" id="ARBA00022605"/>
    </source>
</evidence>
<dbReference type="HAMAP" id="MF_00135">
    <property type="entry name" value="PRAI"/>
    <property type="match status" value="1"/>
</dbReference>
<dbReference type="Proteomes" id="UP000478417">
    <property type="component" value="Unassembled WGS sequence"/>
</dbReference>
<dbReference type="EMBL" id="JAAGNX010000001">
    <property type="protein sequence ID" value="NDV61758.1"/>
    <property type="molecule type" value="Genomic_DNA"/>
</dbReference>
<dbReference type="AlphaFoldDB" id="A0A6B2LYR5"/>
<dbReference type="GO" id="GO:0000162">
    <property type="term" value="P:L-tryptophan biosynthetic process"/>
    <property type="evidence" value="ECO:0007669"/>
    <property type="project" value="UniProtKB-UniRule"/>
</dbReference>
<keyword evidence="6 9" id="KW-0822">Tryptophan biosynthesis</keyword>
<accession>A0A6B2LYR5</accession>
<gene>
    <name evidence="9" type="primary">trpF</name>
    <name evidence="11" type="ORF">G0Q06_04780</name>
</gene>
<evidence type="ECO:0000313" key="11">
    <source>
        <dbReference type="EMBL" id="NDV61758.1"/>
    </source>
</evidence>
<dbReference type="PANTHER" id="PTHR42894:SF1">
    <property type="entry name" value="N-(5'-PHOSPHORIBOSYL)ANTHRANILATE ISOMERASE"/>
    <property type="match status" value="1"/>
</dbReference>
<evidence type="ECO:0000256" key="4">
    <source>
        <dbReference type="ARBA" id="ARBA00022272"/>
    </source>
</evidence>
<reference evidence="11 12" key="1">
    <citation type="submission" date="2020-02" db="EMBL/GenBank/DDBJ databases">
        <title>Albibacoteraceae fam. nov., the first described family within the subdivision 4 Verrucomicrobia.</title>
        <authorList>
            <person name="Xi F."/>
        </authorList>
    </citation>
    <scope>NUCLEOTIDE SEQUENCE [LARGE SCALE GENOMIC DNA]</scope>
    <source>
        <strain evidence="11 12">CK1056</strain>
    </source>
</reference>
<dbReference type="RefSeq" id="WP_163962972.1">
    <property type="nucleotide sequence ID" value="NZ_JAAGNX010000001.1"/>
</dbReference>
<keyword evidence="7 9" id="KW-0057">Aromatic amino acid biosynthesis</keyword>
<dbReference type="Gene3D" id="3.20.20.70">
    <property type="entry name" value="Aldolase class I"/>
    <property type="match status" value="1"/>
</dbReference>
<dbReference type="InterPro" id="IPR013785">
    <property type="entry name" value="Aldolase_TIM"/>
</dbReference>
<dbReference type="EC" id="5.3.1.24" evidence="3 9"/>
<evidence type="ECO:0000256" key="6">
    <source>
        <dbReference type="ARBA" id="ARBA00022822"/>
    </source>
</evidence>
<evidence type="ECO:0000256" key="8">
    <source>
        <dbReference type="ARBA" id="ARBA00023235"/>
    </source>
</evidence>
<evidence type="ECO:0000259" key="10">
    <source>
        <dbReference type="Pfam" id="PF00697"/>
    </source>
</evidence>
<protein>
    <recommendedName>
        <fullName evidence="4 9">N-(5'-phosphoribosyl)anthranilate isomerase</fullName>
        <shortName evidence="9">PRAI</shortName>
        <ecNumber evidence="3 9">5.3.1.24</ecNumber>
    </recommendedName>
</protein>
<dbReference type="PANTHER" id="PTHR42894">
    <property type="entry name" value="N-(5'-PHOSPHORIBOSYL)ANTHRANILATE ISOMERASE"/>
    <property type="match status" value="1"/>
</dbReference>
<evidence type="ECO:0000313" key="12">
    <source>
        <dbReference type="Proteomes" id="UP000478417"/>
    </source>
</evidence>
<dbReference type="CDD" id="cd00405">
    <property type="entry name" value="PRAI"/>
    <property type="match status" value="1"/>
</dbReference>
<dbReference type="UniPathway" id="UPA00035">
    <property type="reaction ID" value="UER00042"/>
</dbReference>
<feature type="domain" description="N-(5'phosphoribosyl) anthranilate isomerase (PRAI)" evidence="10">
    <location>
        <begin position="5"/>
        <end position="208"/>
    </location>
</feature>
<evidence type="ECO:0000256" key="2">
    <source>
        <dbReference type="ARBA" id="ARBA00004664"/>
    </source>
</evidence>
<keyword evidence="5 9" id="KW-0028">Amino-acid biosynthesis</keyword>
<comment type="caution">
    <text evidence="11">The sequence shown here is derived from an EMBL/GenBank/DDBJ whole genome shotgun (WGS) entry which is preliminary data.</text>
</comment>
<keyword evidence="8 9" id="KW-0413">Isomerase</keyword>
<evidence type="ECO:0000256" key="3">
    <source>
        <dbReference type="ARBA" id="ARBA00012572"/>
    </source>
</evidence>
<evidence type="ECO:0000256" key="9">
    <source>
        <dbReference type="HAMAP-Rule" id="MF_00135"/>
    </source>
</evidence>
<dbReference type="InterPro" id="IPR001240">
    <property type="entry name" value="PRAI_dom"/>
</dbReference>
<comment type="similarity">
    <text evidence="9">Belongs to the TrpF family.</text>
</comment>
<keyword evidence="12" id="KW-1185">Reference proteome</keyword>
<dbReference type="GO" id="GO:0004640">
    <property type="term" value="F:phosphoribosylanthranilate isomerase activity"/>
    <property type="evidence" value="ECO:0007669"/>
    <property type="project" value="UniProtKB-UniRule"/>
</dbReference>
<dbReference type="InterPro" id="IPR044643">
    <property type="entry name" value="TrpF_fam"/>
</dbReference>
<sequence>MATQVKVCGITQPGDAELALSLGADFIGVIIYEKSPRAVELEKVPELLESIPKGKRVLVDVAPSAQRLESCLSLGFDAYQIHFDLDIPMASIATWSGLVGPDALWVAPRLPDSEPDFPQVLMEFAETILVDAFDKNAYGGTGHAGANWQRFLDCTLLYQHKRWILAGGLSPDNIREALGFTQAEMVDVNSGVEQSPGVKDPDRLKELFAIIRQHDRQQDDTRTQGDS</sequence>
<evidence type="ECO:0000256" key="7">
    <source>
        <dbReference type="ARBA" id="ARBA00023141"/>
    </source>
</evidence>
<comment type="pathway">
    <text evidence="2 9">Amino-acid biosynthesis; L-tryptophan biosynthesis; L-tryptophan from chorismate: step 3/5.</text>
</comment>
<comment type="catalytic activity">
    <reaction evidence="1 9">
        <text>N-(5-phospho-beta-D-ribosyl)anthranilate = 1-(2-carboxyphenylamino)-1-deoxy-D-ribulose 5-phosphate</text>
        <dbReference type="Rhea" id="RHEA:21540"/>
        <dbReference type="ChEBI" id="CHEBI:18277"/>
        <dbReference type="ChEBI" id="CHEBI:58613"/>
        <dbReference type="EC" id="5.3.1.24"/>
    </reaction>
</comment>